<evidence type="ECO:0000313" key="3">
    <source>
        <dbReference type="Proteomes" id="UP001287356"/>
    </source>
</evidence>
<organism evidence="2 3">
    <name type="scientific">Lasiosphaeria ovina</name>
    <dbReference type="NCBI Taxonomy" id="92902"/>
    <lineage>
        <taxon>Eukaryota</taxon>
        <taxon>Fungi</taxon>
        <taxon>Dikarya</taxon>
        <taxon>Ascomycota</taxon>
        <taxon>Pezizomycotina</taxon>
        <taxon>Sordariomycetes</taxon>
        <taxon>Sordariomycetidae</taxon>
        <taxon>Sordariales</taxon>
        <taxon>Lasiosphaeriaceae</taxon>
        <taxon>Lasiosphaeria</taxon>
    </lineage>
</organism>
<reference evidence="2" key="2">
    <citation type="submission" date="2023-06" db="EMBL/GenBank/DDBJ databases">
        <authorList>
            <consortium name="Lawrence Berkeley National Laboratory"/>
            <person name="Haridas S."/>
            <person name="Hensen N."/>
            <person name="Bonometti L."/>
            <person name="Westerberg I."/>
            <person name="Brannstrom I.O."/>
            <person name="Guillou S."/>
            <person name="Cros-Aarteil S."/>
            <person name="Calhoun S."/>
            <person name="Kuo A."/>
            <person name="Mondo S."/>
            <person name="Pangilinan J."/>
            <person name="Riley R."/>
            <person name="Labutti K."/>
            <person name="Andreopoulos B."/>
            <person name="Lipzen A."/>
            <person name="Chen C."/>
            <person name="Yanf M."/>
            <person name="Daum C."/>
            <person name="Ng V."/>
            <person name="Clum A."/>
            <person name="Steindorff A."/>
            <person name="Ohm R."/>
            <person name="Martin F."/>
            <person name="Silar P."/>
            <person name="Natvig D."/>
            <person name="Lalanne C."/>
            <person name="Gautier V."/>
            <person name="Ament-Velasquez S.L."/>
            <person name="Kruys A."/>
            <person name="Hutchinson M.I."/>
            <person name="Powell A.J."/>
            <person name="Barry K."/>
            <person name="Miller A.N."/>
            <person name="Grigoriev I.V."/>
            <person name="Debuchy R."/>
            <person name="Gladieux P."/>
            <person name="Thoren M.H."/>
            <person name="Johannesson H."/>
        </authorList>
    </citation>
    <scope>NUCLEOTIDE SEQUENCE</scope>
    <source>
        <strain evidence="2">CBS 958.72</strain>
    </source>
</reference>
<evidence type="ECO:0000313" key="2">
    <source>
        <dbReference type="EMBL" id="KAK3380584.1"/>
    </source>
</evidence>
<keyword evidence="3" id="KW-1185">Reference proteome</keyword>
<feature type="compositionally biased region" description="Low complexity" evidence="1">
    <location>
        <begin position="15"/>
        <end position="40"/>
    </location>
</feature>
<proteinExistence type="predicted"/>
<dbReference type="AlphaFoldDB" id="A0AAE0NFL7"/>
<feature type="region of interest" description="Disordered" evidence="1">
    <location>
        <begin position="1"/>
        <end position="51"/>
    </location>
</feature>
<name>A0AAE0NFL7_9PEZI</name>
<accession>A0AAE0NFL7</accession>
<evidence type="ECO:0000256" key="1">
    <source>
        <dbReference type="SAM" id="MobiDB-lite"/>
    </source>
</evidence>
<dbReference type="Proteomes" id="UP001287356">
    <property type="component" value="Unassembled WGS sequence"/>
</dbReference>
<comment type="caution">
    <text evidence="2">The sequence shown here is derived from an EMBL/GenBank/DDBJ whole genome shotgun (WGS) entry which is preliminary data.</text>
</comment>
<gene>
    <name evidence="2" type="ORF">B0T24DRAFT_717936</name>
</gene>
<protein>
    <submittedName>
        <fullName evidence="2">Uncharacterized protein</fullName>
    </submittedName>
</protein>
<reference evidence="2" key="1">
    <citation type="journal article" date="2023" name="Mol. Phylogenet. Evol.">
        <title>Genome-scale phylogeny and comparative genomics of the fungal order Sordariales.</title>
        <authorList>
            <person name="Hensen N."/>
            <person name="Bonometti L."/>
            <person name="Westerberg I."/>
            <person name="Brannstrom I.O."/>
            <person name="Guillou S."/>
            <person name="Cros-Aarteil S."/>
            <person name="Calhoun S."/>
            <person name="Haridas S."/>
            <person name="Kuo A."/>
            <person name="Mondo S."/>
            <person name="Pangilinan J."/>
            <person name="Riley R."/>
            <person name="LaButti K."/>
            <person name="Andreopoulos B."/>
            <person name="Lipzen A."/>
            <person name="Chen C."/>
            <person name="Yan M."/>
            <person name="Daum C."/>
            <person name="Ng V."/>
            <person name="Clum A."/>
            <person name="Steindorff A."/>
            <person name="Ohm R.A."/>
            <person name="Martin F."/>
            <person name="Silar P."/>
            <person name="Natvig D.O."/>
            <person name="Lalanne C."/>
            <person name="Gautier V."/>
            <person name="Ament-Velasquez S.L."/>
            <person name="Kruys A."/>
            <person name="Hutchinson M.I."/>
            <person name="Powell A.J."/>
            <person name="Barry K."/>
            <person name="Miller A.N."/>
            <person name="Grigoriev I.V."/>
            <person name="Debuchy R."/>
            <person name="Gladieux P."/>
            <person name="Hiltunen Thoren M."/>
            <person name="Johannesson H."/>
        </authorList>
    </citation>
    <scope>NUCLEOTIDE SEQUENCE</scope>
    <source>
        <strain evidence="2">CBS 958.72</strain>
    </source>
</reference>
<dbReference type="EMBL" id="JAULSN010000002">
    <property type="protein sequence ID" value="KAK3380584.1"/>
    <property type="molecule type" value="Genomic_DNA"/>
</dbReference>
<sequence length="246" mass="27172">MYTTAQKEISTPPVMEESSTKETATATTATSTAKETTMAEPSPDSTSNWEPVLRGCRQHRYDYVHHVSKLRNEDYRKEKDLETSLRLKAMKKAAKQARAERTEKLAAQGITLRKSQSPSNNTFPSADRLRPRSVHVANANADTFALWQGEAEWVLNICDTAALMQLTKTGTMPPQYHHRILLSEGAAPALLACPVAPPVAAAAPVIPRFKKIVPVVDLENLSKRWLCLRGPRCSTAPNRSPGREGN</sequence>